<dbReference type="AlphaFoldDB" id="A0A914VIH0"/>
<name>A0A914VIH0_9BILA</name>
<feature type="region of interest" description="Disordered" evidence="1">
    <location>
        <begin position="36"/>
        <end position="60"/>
    </location>
</feature>
<dbReference type="WBParaSite" id="PSAMB.scaffold19452size817.g37871.t1">
    <property type="protein sequence ID" value="PSAMB.scaffold19452size817.g37871.t1"/>
    <property type="gene ID" value="PSAMB.scaffold19452size817.g37871"/>
</dbReference>
<evidence type="ECO:0000256" key="1">
    <source>
        <dbReference type="SAM" id="MobiDB-lite"/>
    </source>
</evidence>
<organism evidence="2 3">
    <name type="scientific">Plectus sambesii</name>
    <dbReference type="NCBI Taxonomy" id="2011161"/>
    <lineage>
        <taxon>Eukaryota</taxon>
        <taxon>Metazoa</taxon>
        <taxon>Ecdysozoa</taxon>
        <taxon>Nematoda</taxon>
        <taxon>Chromadorea</taxon>
        <taxon>Plectida</taxon>
        <taxon>Plectina</taxon>
        <taxon>Plectoidea</taxon>
        <taxon>Plectidae</taxon>
        <taxon>Plectus</taxon>
    </lineage>
</organism>
<sequence length="60" mass="5987">TTTVSVCSPIVDPGKALIGPGRTAAVDDSRNDGRVKFAAGTAGSDDSRSNRASLVSPAGR</sequence>
<keyword evidence="2" id="KW-1185">Reference proteome</keyword>
<evidence type="ECO:0000313" key="2">
    <source>
        <dbReference type="Proteomes" id="UP000887566"/>
    </source>
</evidence>
<proteinExistence type="predicted"/>
<evidence type="ECO:0000313" key="3">
    <source>
        <dbReference type="WBParaSite" id="PSAMB.scaffold19452size817.g37871.t1"/>
    </source>
</evidence>
<reference evidence="3" key="1">
    <citation type="submission" date="2022-11" db="UniProtKB">
        <authorList>
            <consortium name="WormBaseParasite"/>
        </authorList>
    </citation>
    <scope>IDENTIFICATION</scope>
</reference>
<protein>
    <submittedName>
        <fullName evidence="3">Uncharacterized protein</fullName>
    </submittedName>
</protein>
<dbReference type="Proteomes" id="UP000887566">
    <property type="component" value="Unplaced"/>
</dbReference>
<accession>A0A914VIH0</accession>